<gene>
    <name evidence="2" type="ORF">P2L57_23245</name>
</gene>
<name>A0ABT5Z3Y1_9ACTN</name>
<evidence type="ECO:0000313" key="3">
    <source>
        <dbReference type="Proteomes" id="UP001220022"/>
    </source>
</evidence>
<organism evidence="2 3">
    <name type="scientific">Streptantibioticus ferralitis</name>
    <dbReference type="NCBI Taxonomy" id="236510"/>
    <lineage>
        <taxon>Bacteria</taxon>
        <taxon>Bacillati</taxon>
        <taxon>Actinomycetota</taxon>
        <taxon>Actinomycetes</taxon>
        <taxon>Kitasatosporales</taxon>
        <taxon>Streptomycetaceae</taxon>
        <taxon>Streptantibioticus</taxon>
    </lineage>
</organism>
<dbReference type="EMBL" id="JARHTQ010000016">
    <property type="protein sequence ID" value="MDF2258531.1"/>
    <property type="molecule type" value="Genomic_DNA"/>
</dbReference>
<accession>A0ABT5Z3Y1</accession>
<dbReference type="RefSeq" id="WP_275817819.1">
    <property type="nucleotide sequence ID" value="NZ_BAAANM010000006.1"/>
</dbReference>
<feature type="region of interest" description="Disordered" evidence="1">
    <location>
        <begin position="61"/>
        <end position="124"/>
    </location>
</feature>
<sequence length="124" mass="13148">MRRHGINYDTGFDPFGDGTSRTYFDPDTVRRDMAVIADELRCDAIRISGGDPARLTIAAEAAGSPTPPGSSPVTTVTPPPISTSPGTGSRRSFRTARSAPRTSSAPWPRPTARQRPTDAAACAF</sequence>
<keyword evidence="3" id="KW-1185">Reference proteome</keyword>
<evidence type="ECO:0000313" key="2">
    <source>
        <dbReference type="EMBL" id="MDF2258531.1"/>
    </source>
</evidence>
<dbReference type="Proteomes" id="UP001220022">
    <property type="component" value="Unassembled WGS sequence"/>
</dbReference>
<reference evidence="2 3" key="1">
    <citation type="submission" date="2023-03" db="EMBL/GenBank/DDBJ databases">
        <title>Draft genome sequence of type strain Streptomyces ferralitis JCM 14344.</title>
        <authorList>
            <person name="Klaysubun C."/>
            <person name="Duangmal K."/>
        </authorList>
    </citation>
    <scope>NUCLEOTIDE SEQUENCE [LARGE SCALE GENOMIC DNA]</scope>
    <source>
        <strain evidence="2 3">JCM 14344</strain>
    </source>
</reference>
<comment type="caution">
    <text evidence="2">The sequence shown here is derived from an EMBL/GenBank/DDBJ whole genome shotgun (WGS) entry which is preliminary data.</text>
</comment>
<proteinExistence type="predicted"/>
<evidence type="ECO:0000256" key="1">
    <source>
        <dbReference type="SAM" id="MobiDB-lite"/>
    </source>
</evidence>
<protein>
    <submittedName>
        <fullName evidence="2">Uncharacterized protein</fullName>
    </submittedName>
</protein>